<dbReference type="Gene3D" id="1.20.1070.10">
    <property type="entry name" value="Rhodopsin 7-helix transmembrane proteins"/>
    <property type="match status" value="1"/>
</dbReference>
<dbReference type="Proteomes" id="UP000314982">
    <property type="component" value="Unassembled WGS sequence"/>
</dbReference>
<reference evidence="3" key="3">
    <citation type="submission" date="2025-09" db="UniProtKB">
        <authorList>
            <consortium name="Ensembl"/>
        </authorList>
    </citation>
    <scope>IDENTIFICATION</scope>
</reference>
<name>A0A4W5KZD8_9TELE</name>
<feature type="transmembrane region" description="Helical" evidence="2">
    <location>
        <begin position="16"/>
        <end position="35"/>
    </location>
</feature>
<keyword evidence="2" id="KW-0812">Transmembrane</keyword>
<keyword evidence="2" id="KW-1133">Transmembrane helix</keyword>
<keyword evidence="4" id="KW-1185">Reference proteome</keyword>
<reference evidence="4" key="1">
    <citation type="submission" date="2018-06" db="EMBL/GenBank/DDBJ databases">
        <title>Genome assembly of Danube salmon.</title>
        <authorList>
            <person name="Macqueen D.J."/>
            <person name="Gundappa M.K."/>
        </authorList>
    </citation>
    <scope>NUCLEOTIDE SEQUENCE [LARGE SCALE GENOMIC DNA]</scope>
</reference>
<accession>A0A4W5KZD8</accession>
<dbReference type="GO" id="GO:0004930">
    <property type="term" value="F:G protein-coupled receptor activity"/>
    <property type="evidence" value="ECO:0007669"/>
    <property type="project" value="TreeGrafter"/>
</dbReference>
<dbReference type="STRING" id="62062.ENSHHUP00000015775"/>
<proteinExistence type="predicted"/>
<evidence type="ECO:0000313" key="4">
    <source>
        <dbReference type="Proteomes" id="UP000314982"/>
    </source>
</evidence>
<dbReference type="GO" id="GO:0007189">
    <property type="term" value="P:adenylate cyclase-activating G protein-coupled receptor signaling pathway"/>
    <property type="evidence" value="ECO:0007669"/>
    <property type="project" value="TreeGrafter"/>
</dbReference>
<dbReference type="GeneTree" id="ENSGT00940000165798"/>
<feature type="compositionally biased region" description="Low complexity" evidence="1">
    <location>
        <begin position="94"/>
        <end position="112"/>
    </location>
</feature>
<reference evidence="3" key="2">
    <citation type="submission" date="2025-08" db="UniProtKB">
        <authorList>
            <consortium name="Ensembl"/>
        </authorList>
    </citation>
    <scope>IDENTIFICATION</scope>
</reference>
<dbReference type="PANTHER" id="PTHR12011">
    <property type="entry name" value="ADHESION G-PROTEIN COUPLED RECEPTOR"/>
    <property type="match status" value="1"/>
</dbReference>
<evidence type="ECO:0000256" key="2">
    <source>
        <dbReference type="SAM" id="Phobius"/>
    </source>
</evidence>
<protein>
    <recommendedName>
        <fullName evidence="5">G-protein coupled receptors family 2 profile 2 domain-containing protein</fullName>
    </recommendedName>
</protein>
<dbReference type="PANTHER" id="PTHR12011:SF433">
    <property type="entry name" value="ADHESION G PROTEIN-COUPLED RECEPTOR E1-LIKE-RELATED"/>
    <property type="match status" value="1"/>
</dbReference>
<evidence type="ECO:0008006" key="5">
    <source>
        <dbReference type="Google" id="ProtNLM"/>
    </source>
</evidence>
<organism evidence="3 4">
    <name type="scientific">Hucho hucho</name>
    <name type="common">huchen</name>
    <dbReference type="NCBI Taxonomy" id="62062"/>
    <lineage>
        <taxon>Eukaryota</taxon>
        <taxon>Metazoa</taxon>
        <taxon>Chordata</taxon>
        <taxon>Craniata</taxon>
        <taxon>Vertebrata</taxon>
        <taxon>Euteleostomi</taxon>
        <taxon>Actinopterygii</taxon>
        <taxon>Neopterygii</taxon>
        <taxon>Teleostei</taxon>
        <taxon>Protacanthopterygii</taxon>
        <taxon>Salmoniformes</taxon>
        <taxon>Salmonidae</taxon>
        <taxon>Salmoninae</taxon>
        <taxon>Hucho</taxon>
    </lineage>
</organism>
<evidence type="ECO:0000256" key="1">
    <source>
        <dbReference type="SAM" id="MobiDB-lite"/>
    </source>
</evidence>
<feature type="region of interest" description="Disordered" evidence="1">
    <location>
        <begin position="90"/>
        <end position="119"/>
    </location>
</feature>
<evidence type="ECO:0000313" key="3">
    <source>
        <dbReference type="Ensembl" id="ENSHHUP00000015775.1"/>
    </source>
</evidence>
<feature type="transmembrane region" description="Helical" evidence="2">
    <location>
        <begin position="47"/>
        <end position="67"/>
    </location>
</feature>
<dbReference type="Ensembl" id="ENSHHUT00000016331.1">
    <property type="protein sequence ID" value="ENSHHUP00000015775.1"/>
    <property type="gene ID" value="ENSHHUG00000009831.1"/>
</dbReference>
<keyword evidence="2" id="KW-0472">Membrane</keyword>
<dbReference type="AlphaFoldDB" id="A0A4W5KZD8"/>
<dbReference type="GO" id="GO:0005886">
    <property type="term" value="C:plasma membrane"/>
    <property type="evidence" value="ECO:0007669"/>
    <property type="project" value="TreeGrafter"/>
</dbReference>
<sequence length="119" mass="13376">MWIFGVFQFQEEGTVVMTYLFTILNSLQGALLFIMHCLLNKTVWCGVVWYGMGCVCACCMCVCNTVLCCPHQVREEYCKRLSCICTPQKKRYSEVSTTNPSSSQSQGSRSAQNTGESQI</sequence>